<dbReference type="eggNOG" id="COG0236">
    <property type="taxonomic scope" value="Bacteria"/>
</dbReference>
<dbReference type="InterPro" id="IPR006162">
    <property type="entry name" value="Ppantetheine_attach_site"/>
</dbReference>
<organism evidence="4 5">
    <name type="scientific">Pseudomonas protegens (strain DSM 19095 / LMG 27888 / CFBP 6595 / CHA0)</name>
    <dbReference type="NCBI Taxonomy" id="1124983"/>
    <lineage>
        <taxon>Bacteria</taxon>
        <taxon>Pseudomonadati</taxon>
        <taxon>Pseudomonadota</taxon>
        <taxon>Gammaproteobacteria</taxon>
        <taxon>Pseudomonadales</taxon>
        <taxon>Pseudomonadaceae</taxon>
        <taxon>Pseudomonas</taxon>
    </lineage>
</organism>
<dbReference type="Proteomes" id="UP000013940">
    <property type="component" value="Chromosome"/>
</dbReference>
<dbReference type="KEGG" id="pprc:PFLCHA0_c02690"/>
<dbReference type="GO" id="GO:0006633">
    <property type="term" value="P:fatty acid biosynthetic process"/>
    <property type="evidence" value="ECO:0007669"/>
    <property type="project" value="TreeGrafter"/>
</dbReference>
<sequence length="106" mass="11836">MSNFISNLLSTLSFSEKKQAAVELNEDSIKHWLVQKMGALLKIDPSQVDTARSFESYGLDSLVAVKVAGDLEKFMEQRLSPALLFEYSSIDDLSKYLANELTTSEV</sequence>
<dbReference type="Pfam" id="PF00550">
    <property type="entry name" value="PP-binding"/>
    <property type="match status" value="1"/>
</dbReference>
<dbReference type="SUPFAM" id="SSF47336">
    <property type="entry name" value="ACP-like"/>
    <property type="match status" value="1"/>
</dbReference>
<dbReference type="InterPro" id="IPR009081">
    <property type="entry name" value="PP-bd_ACP"/>
</dbReference>
<dbReference type="Gene3D" id="1.10.1200.10">
    <property type="entry name" value="ACP-like"/>
    <property type="match status" value="1"/>
</dbReference>
<evidence type="ECO:0000256" key="2">
    <source>
        <dbReference type="ARBA" id="ARBA00022553"/>
    </source>
</evidence>
<dbReference type="GO" id="GO:0005886">
    <property type="term" value="C:plasma membrane"/>
    <property type="evidence" value="ECO:0007669"/>
    <property type="project" value="TreeGrafter"/>
</dbReference>
<dbReference type="SMART" id="SM00823">
    <property type="entry name" value="PKS_PP"/>
    <property type="match status" value="1"/>
</dbReference>
<dbReference type="HOGENOM" id="CLU_157807_2_0_6"/>
<dbReference type="RefSeq" id="WP_011058644.1">
    <property type="nucleotide sequence ID" value="NC_021237.1"/>
</dbReference>
<reference evidence="5" key="1">
    <citation type="journal article" date="2014" name="Genome Announc.">
        <title>Full-genome sequence of the plant growth-promoting bacterium Pseudomonas protegens CHA0.</title>
        <authorList>
            <person name="Jousset A."/>
            <person name="Schuldes J."/>
            <person name="Keel C."/>
            <person name="Maurhofer M."/>
            <person name="Daniel R."/>
            <person name="Scheu S."/>
            <person name="Thuermer A."/>
        </authorList>
    </citation>
    <scope>NUCLEOTIDE SEQUENCE [LARGE SCALE GENOMIC DNA]</scope>
    <source>
        <strain evidence="5">DSM 19095 / LMG 27888 / CFBP 6595 / CHA0</strain>
    </source>
</reference>
<dbReference type="InterPro" id="IPR036736">
    <property type="entry name" value="ACP-like_sf"/>
</dbReference>
<dbReference type="EMBL" id="CP003190">
    <property type="protein sequence ID" value="AGL82070.1"/>
    <property type="molecule type" value="Genomic_DNA"/>
</dbReference>
<dbReference type="GO" id="GO:0031177">
    <property type="term" value="F:phosphopantetheine binding"/>
    <property type="evidence" value="ECO:0007669"/>
    <property type="project" value="InterPro"/>
</dbReference>
<dbReference type="InterPro" id="IPR050091">
    <property type="entry name" value="PKS_NRPS_Biosynth_Enz"/>
</dbReference>
<dbReference type="GO" id="GO:0071770">
    <property type="term" value="P:DIM/DIP cell wall layer assembly"/>
    <property type="evidence" value="ECO:0007669"/>
    <property type="project" value="TreeGrafter"/>
</dbReference>
<accession>A0A2C9EEJ5</accession>
<dbReference type="PANTHER" id="PTHR43775:SF37">
    <property type="entry name" value="SI:DKEY-61P9.11"/>
    <property type="match status" value="1"/>
</dbReference>
<evidence type="ECO:0000259" key="3">
    <source>
        <dbReference type="PROSITE" id="PS50075"/>
    </source>
</evidence>
<keyword evidence="2" id="KW-0597">Phosphoprotein</keyword>
<dbReference type="GeneID" id="57473252"/>
<dbReference type="PROSITE" id="PS50075">
    <property type="entry name" value="CARRIER"/>
    <property type="match status" value="1"/>
</dbReference>
<dbReference type="InterPro" id="IPR020806">
    <property type="entry name" value="PKS_PP-bd"/>
</dbReference>
<dbReference type="PANTHER" id="PTHR43775">
    <property type="entry name" value="FATTY ACID SYNTHASE"/>
    <property type="match status" value="1"/>
</dbReference>
<dbReference type="GO" id="GO:0005737">
    <property type="term" value="C:cytoplasm"/>
    <property type="evidence" value="ECO:0007669"/>
    <property type="project" value="TreeGrafter"/>
</dbReference>
<protein>
    <submittedName>
        <fullName evidence="4">Polyketide synthase PksP</fullName>
    </submittedName>
</protein>
<evidence type="ECO:0000313" key="4">
    <source>
        <dbReference type="EMBL" id="AGL82070.1"/>
    </source>
</evidence>
<evidence type="ECO:0000313" key="5">
    <source>
        <dbReference type="Proteomes" id="UP000013940"/>
    </source>
</evidence>
<dbReference type="GO" id="GO:0004312">
    <property type="term" value="F:fatty acid synthase activity"/>
    <property type="evidence" value="ECO:0007669"/>
    <property type="project" value="TreeGrafter"/>
</dbReference>
<evidence type="ECO:0000256" key="1">
    <source>
        <dbReference type="ARBA" id="ARBA00022450"/>
    </source>
</evidence>
<name>A0A2C9EEJ5_PSEPH</name>
<proteinExistence type="predicted"/>
<dbReference type="AlphaFoldDB" id="A0A2C9EEJ5"/>
<dbReference type="PROSITE" id="PS00012">
    <property type="entry name" value="PHOSPHOPANTETHEINE"/>
    <property type="match status" value="1"/>
</dbReference>
<dbReference type="SMART" id="SM01294">
    <property type="entry name" value="PKS_PP_betabranch"/>
    <property type="match status" value="1"/>
</dbReference>
<keyword evidence="1" id="KW-0596">Phosphopantetheine</keyword>
<feature type="domain" description="Carrier" evidence="3">
    <location>
        <begin position="24"/>
        <end position="101"/>
    </location>
</feature>
<gene>
    <name evidence="4" type="primary">pksP</name>
    <name evidence="4" type="ORF">PFLCHA0_c02690</name>
</gene>